<protein>
    <submittedName>
        <fullName evidence="2">Uncharacterized protein</fullName>
    </submittedName>
</protein>
<accession>A0A133UPV3</accession>
<dbReference type="EMBL" id="LHXR01000100">
    <property type="protein sequence ID" value="KXA96190.1"/>
    <property type="molecule type" value="Genomic_DNA"/>
</dbReference>
<gene>
    <name evidence="2" type="ORF">AKJ37_05835</name>
</gene>
<feature type="transmembrane region" description="Helical" evidence="1">
    <location>
        <begin position="44"/>
        <end position="61"/>
    </location>
</feature>
<keyword evidence="3" id="KW-1185">Reference proteome</keyword>
<evidence type="ECO:0000256" key="1">
    <source>
        <dbReference type="SAM" id="Phobius"/>
    </source>
</evidence>
<keyword evidence="1" id="KW-1133">Transmembrane helix</keyword>
<evidence type="ECO:0000313" key="2">
    <source>
        <dbReference type="EMBL" id="KXA96190.1"/>
    </source>
</evidence>
<sequence>MVGIAGTLGAIASLLLIFLLSGKEIADAGESGLSKVLGRNLNVAIIPLLITFTFIVLVNVVQVI</sequence>
<dbReference type="Proteomes" id="UP000070463">
    <property type="component" value="Unassembled WGS sequence"/>
</dbReference>
<organism evidence="2 3">
    <name type="scientific">candidate division MSBL1 archaeon SCGC-AAA259I09</name>
    <dbReference type="NCBI Taxonomy" id="1698267"/>
    <lineage>
        <taxon>Archaea</taxon>
        <taxon>Methanobacteriati</taxon>
        <taxon>Methanobacteriota</taxon>
        <taxon>candidate division MSBL1</taxon>
    </lineage>
</organism>
<reference evidence="2 3" key="1">
    <citation type="journal article" date="2016" name="Sci. Rep.">
        <title>Metabolic traits of an uncultured archaeal lineage -MSBL1- from brine pools of the Red Sea.</title>
        <authorList>
            <person name="Mwirichia R."/>
            <person name="Alam I."/>
            <person name="Rashid M."/>
            <person name="Vinu M."/>
            <person name="Ba-Alawi W."/>
            <person name="Anthony Kamau A."/>
            <person name="Kamanda Ngugi D."/>
            <person name="Goker M."/>
            <person name="Klenk H.P."/>
            <person name="Bajic V."/>
            <person name="Stingl U."/>
        </authorList>
    </citation>
    <scope>NUCLEOTIDE SEQUENCE [LARGE SCALE GENOMIC DNA]</scope>
    <source>
        <strain evidence="2">SCGC-AAA259I09</strain>
    </source>
</reference>
<keyword evidence="1" id="KW-0472">Membrane</keyword>
<proteinExistence type="predicted"/>
<evidence type="ECO:0000313" key="3">
    <source>
        <dbReference type="Proteomes" id="UP000070463"/>
    </source>
</evidence>
<name>A0A133UPV3_9EURY</name>
<dbReference type="AlphaFoldDB" id="A0A133UPV3"/>
<comment type="caution">
    <text evidence="2">The sequence shown here is derived from an EMBL/GenBank/DDBJ whole genome shotgun (WGS) entry which is preliminary data.</text>
</comment>
<keyword evidence="1" id="KW-0812">Transmembrane</keyword>